<sequence length="175" mass="19803">MEHLKQWHIAGAIFTLIFSTLLHFAYDWSGNNEFISYLAPINESIWEHQKLLFTPMILFTIIELFAYGKDLPNFLPVKVLSILIGIAVIIASYYTYTGIIGQGFLIADIGTFILGTLVAYLFSYHFLQTTCFSSQLSRIVMLIILVLLILGFVIFTVNPPRIPLFQDAPSGTYGR</sequence>
<dbReference type="OrthoDB" id="48209at2"/>
<evidence type="ECO:0000313" key="3">
    <source>
        <dbReference type="Proteomes" id="UP000184038"/>
    </source>
</evidence>
<feature type="transmembrane region" description="Helical" evidence="1">
    <location>
        <begin position="102"/>
        <end position="127"/>
    </location>
</feature>
<dbReference type="Proteomes" id="UP000184038">
    <property type="component" value="Unassembled WGS sequence"/>
</dbReference>
<feature type="transmembrane region" description="Helical" evidence="1">
    <location>
        <begin position="7"/>
        <end position="26"/>
    </location>
</feature>
<keyword evidence="1" id="KW-0472">Membrane</keyword>
<accession>A0A1M7FPQ6</accession>
<evidence type="ECO:0000313" key="2">
    <source>
        <dbReference type="EMBL" id="SHM05976.1"/>
    </source>
</evidence>
<feature type="transmembrane region" description="Helical" evidence="1">
    <location>
        <begin position="75"/>
        <end position="96"/>
    </location>
</feature>
<dbReference type="InterPro" id="IPR045407">
    <property type="entry name" value="DUF6512"/>
</dbReference>
<feature type="transmembrane region" description="Helical" evidence="1">
    <location>
        <begin position="51"/>
        <end position="68"/>
    </location>
</feature>
<keyword evidence="3" id="KW-1185">Reference proteome</keyword>
<dbReference type="Pfam" id="PF20122">
    <property type="entry name" value="DUF6512"/>
    <property type="match status" value="1"/>
</dbReference>
<reference evidence="2 3" key="1">
    <citation type="submission" date="2016-11" db="EMBL/GenBank/DDBJ databases">
        <authorList>
            <person name="Jaros S."/>
            <person name="Januszkiewicz K."/>
            <person name="Wedrychowicz H."/>
        </authorList>
    </citation>
    <scope>NUCLEOTIDE SEQUENCE [LARGE SCALE GENOMIC DNA]</scope>
    <source>
        <strain evidence="2 3">DSM 15930</strain>
    </source>
</reference>
<protein>
    <submittedName>
        <fullName evidence="2">Uncharacterized protein</fullName>
    </submittedName>
</protein>
<keyword evidence="1" id="KW-0812">Transmembrane</keyword>
<keyword evidence="1" id="KW-1133">Transmembrane helix</keyword>
<dbReference type="RefSeq" id="WP_073282620.1">
    <property type="nucleotide sequence ID" value="NZ_FRCP01000006.1"/>
</dbReference>
<name>A0A1M7FPQ6_9FIRM</name>
<feature type="transmembrane region" description="Helical" evidence="1">
    <location>
        <begin position="139"/>
        <end position="157"/>
    </location>
</feature>
<organism evidence="2 3">
    <name type="scientific">Anaerosporobacter mobilis DSM 15930</name>
    <dbReference type="NCBI Taxonomy" id="1120996"/>
    <lineage>
        <taxon>Bacteria</taxon>
        <taxon>Bacillati</taxon>
        <taxon>Bacillota</taxon>
        <taxon>Clostridia</taxon>
        <taxon>Lachnospirales</taxon>
        <taxon>Lachnospiraceae</taxon>
        <taxon>Anaerosporobacter</taxon>
    </lineage>
</organism>
<gene>
    <name evidence="2" type="ORF">SAMN02746066_00574</name>
</gene>
<dbReference type="STRING" id="1120996.SAMN02746066_00574"/>
<evidence type="ECO:0000256" key="1">
    <source>
        <dbReference type="SAM" id="Phobius"/>
    </source>
</evidence>
<dbReference type="EMBL" id="FRCP01000006">
    <property type="protein sequence ID" value="SHM05976.1"/>
    <property type="molecule type" value="Genomic_DNA"/>
</dbReference>
<proteinExistence type="predicted"/>
<dbReference type="AlphaFoldDB" id="A0A1M7FPQ6"/>